<proteinExistence type="predicted"/>
<evidence type="ECO:0000313" key="1">
    <source>
        <dbReference type="Proteomes" id="UP000887572"/>
    </source>
</evidence>
<dbReference type="Proteomes" id="UP000887572">
    <property type="component" value="Unplaced"/>
</dbReference>
<name>A0A914GQ17_GLORO</name>
<sequence>MSDIASHEEQQQQMEKIFICADVWLEVFAFIDPFELGLKLALISDRLDVLVDVHFKSREWSLGSMEIRRAIGGNGAQIVKRYGGERLPIPQEPLPNKVIRFEGIWISYVDQSVIEFLQRICRFFDSSGTNVGIYASDDQHRIWEIICKKIWPLVNDNIRGLRLNSSVLAHLRQFSPAILRNCAILRSIEYSGLFPEFPAEDNAGASSAQAVAKWLFTPRGDCRPKMLRCDSYRKGFEGIKRSFRDASEAVNFIVRLPSVAGIGPFELKNNWTGEQLTFRQIVEDLWLLVRCPIGRKEDKWDEWEKEAIEWRTSPQGNCIAIDFKYRNISDGMLNDNDEGPSEPKKPKK</sequence>
<evidence type="ECO:0000313" key="2">
    <source>
        <dbReference type="WBParaSite" id="Gr19_v10_g10107.t1"/>
    </source>
</evidence>
<protein>
    <submittedName>
        <fullName evidence="2">Uncharacterized protein</fullName>
    </submittedName>
</protein>
<accession>A0A914GQ17</accession>
<dbReference type="WBParaSite" id="Gr19_v10_g10107.t1">
    <property type="protein sequence ID" value="Gr19_v10_g10107.t1"/>
    <property type="gene ID" value="Gr19_v10_g10107"/>
</dbReference>
<reference evidence="2" key="1">
    <citation type="submission" date="2022-11" db="UniProtKB">
        <authorList>
            <consortium name="WormBaseParasite"/>
        </authorList>
    </citation>
    <scope>IDENTIFICATION</scope>
</reference>
<dbReference type="AlphaFoldDB" id="A0A914GQ17"/>
<keyword evidence="1" id="KW-1185">Reference proteome</keyword>
<organism evidence="1 2">
    <name type="scientific">Globodera rostochiensis</name>
    <name type="common">Golden nematode worm</name>
    <name type="synonym">Heterodera rostochiensis</name>
    <dbReference type="NCBI Taxonomy" id="31243"/>
    <lineage>
        <taxon>Eukaryota</taxon>
        <taxon>Metazoa</taxon>
        <taxon>Ecdysozoa</taxon>
        <taxon>Nematoda</taxon>
        <taxon>Chromadorea</taxon>
        <taxon>Rhabditida</taxon>
        <taxon>Tylenchina</taxon>
        <taxon>Tylenchomorpha</taxon>
        <taxon>Tylenchoidea</taxon>
        <taxon>Heteroderidae</taxon>
        <taxon>Heteroderinae</taxon>
        <taxon>Globodera</taxon>
    </lineage>
</organism>